<evidence type="ECO:0000256" key="15">
    <source>
        <dbReference type="ARBA" id="ARBA00023204"/>
    </source>
</evidence>
<keyword evidence="7" id="KW-0547">Nucleotide-binding</keyword>
<comment type="subcellular location">
    <subcellularLocation>
        <location evidence="3">Chromosome</location>
        <location evidence="3">Telomere</location>
    </subcellularLocation>
    <subcellularLocation>
        <location evidence="2">Nucleus</location>
    </subcellularLocation>
</comment>
<dbReference type="PANTHER" id="PTHR18867">
    <property type="entry name" value="RAD50"/>
    <property type="match status" value="1"/>
</dbReference>
<feature type="non-terminal residue" evidence="22">
    <location>
        <position position="1"/>
    </location>
</feature>
<evidence type="ECO:0000256" key="5">
    <source>
        <dbReference type="ARBA" id="ARBA00022454"/>
    </source>
</evidence>
<dbReference type="Pfam" id="PF04423">
    <property type="entry name" value="Rad50_zn_hook"/>
    <property type="match status" value="1"/>
</dbReference>
<organism evidence="22 23">
    <name type="scientific">Neopipo cinnamomea</name>
    <dbReference type="NCBI Taxonomy" id="456388"/>
    <lineage>
        <taxon>Eukaryota</taxon>
        <taxon>Metazoa</taxon>
        <taxon>Chordata</taxon>
        <taxon>Craniata</taxon>
        <taxon>Vertebrata</taxon>
        <taxon>Euteleostomi</taxon>
        <taxon>Archelosauria</taxon>
        <taxon>Archosauria</taxon>
        <taxon>Dinosauria</taxon>
        <taxon>Saurischia</taxon>
        <taxon>Theropoda</taxon>
        <taxon>Coelurosauria</taxon>
        <taxon>Aves</taxon>
        <taxon>Neognathae</taxon>
        <taxon>Neoaves</taxon>
        <taxon>Telluraves</taxon>
        <taxon>Australaves</taxon>
        <taxon>Passeriformes</taxon>
        <taxon>Tyrannidae</taxon>
        <taxon>Neopipo</taxon>
    </lineage>
</organism>
<dbReference type="PROSITE" id="PS51131">
    <property type="entry name" value="ZN_HOOK"/>
    <property type="match status" value="1"/>
</dbReference>
<dbReference type="GO" id="GO:0003691">
    <property type="term" value="F:double-stranded telomeric DNA binding"/>
    <property type="evidence" value="ECO:0007669"/>
    <property type="project" value="TreeGrafter"/>
</dbReference>
<proteinExistence type="inferred from homology"/>
<keyword evidence="13" id="KW-0779">Telomere</keyword>
<keyword evidence="14 20" id="KW-0175">Coiled coil</keyword>
<evidence type="ECO:0000256" key="7">
    <source>
        <dbReference type="ARBA" id="ARBA00022741"/>
    </source>
</evidence>
<name>A0A7K4QD57_9TYRA</name>
<dbReference type="InterPro" id="IPR013134">
    <property type="entry name" value="Zn_hook_RAD50"/>
</dbReference>
<dbReference type="GO" id="GO:0043047">
    <property type="term" value="F:single-stranded telomeric DNA binding"/>
    <property type="evidence" value="ECO:0007669"/>
    <property type="project" value="TreeGrafter"/>
</dbReference>
<keyword evidence="10 19" id="KW-0862">Zinc</keyword>
<dbReference type="GO" id="GO:0051880">
    <property type="term" value="F:G-quadruplex DNA binding"/>
    <property type="evidence" value="ECO:0007669"/>
    <property type="project" value="TreeGrafter"/>
</dbReference>
<keyword evidence="16" id="KW-0539">Nucleus</keyword>
<evidence type="ECO:0000256" key="19">
    <source>
        <dbReference type="PROSITE-ProRule" id="PRU00471"/>
    </source>
</evidence>
<comment type="catalytic activity">
    <reaction evidence="18">
        <text>ATP + H2O = ADP + phosphate + H(+)</text>
        <dbReference type="Rhea" id="RHEA:13065"/>
        <dbReference type="ChEBI" id="CHEBI:15377"/>
        <dbReference type="ChEBI" id="CHEBI:15378"/>
        <dbReference type="ChEBI" id="CHEBI:30616"/>
        <dbReference type="ChEBI" id="CHEBI:43474"/>
        <dbReference type="ChEBI" id="CHEBI:456216"/>
    </reaction>
</comment>
<evidence type="ECO:0000256" key="2">
    <source>
        <dbReference type="ARBA" id="ARBA00004123"/>
    </source>
</evidence>
<dbReference type="Pfam" id="PF13476">
    <property type="entry name" value="AAA_23"/>
    <property type="match status" value="1"/>
</dbReference>
<evidence type="ECO:0000256" key="13">
    <source>
        <dbReference type="ARBA" id="ARBA00022895"/>
    </source>
</evidence>
<accession>A0A7K4QD57</accession>
<keyword evidence="5" id="KW-0158">Chromosome</keyword>
<dbReference type="GO" id="GO:0006302">
    <property type="term" value="P:double-strand break repair"/>
    <property type="evidence" value="ECO:0007669"/>
    <property type="project" value="InterPro"/>
</dbReference>
<evidence type="ECO:0000256" key="3">
    <source>
        <dbReference type="ARBA" id="ARBA00004574"/>
    </source>
</evidence>
<comment type="cofactor">
    <cofactor evidence="1">
        <name>Zn(2+)</name>
        <dbReference type="ChEBI" id="CHEBI:29105"/>
    </cofactor>
</comment>
<feature type="non-terminal residue" evidence="22">
    <location>
        <position position="1319"/>
    </location>
</feature>
<keyword evidence="12" id="KW-0460">Magnesium</keyword>
<dbReference type="EMBL" id="VYZA01000004">
    <property type="protein sequence ID" value="NWQ59026.1"/>
    <property type="molecule type" value="Genomic_DNA"/>
</dbReference>
<dbReference type="InterPro" id="IPR027417">
    <property type="entry name" value="P-loop_NTPase"/>
</dbReference>
<dbReference type="FunFam" id="3.40.50.300:FF:001065">
    <property type="entry name" value="DNA repair protein RAD50 isoform X1"/>
    <property type="match status" value="1"/>
</dbReference>
<sequence>MSKIEKMSILGVRSFGVEDKDKQIISFFDPLTILVGPNGAGKTTIIECLKYICTGDFPPGTKGKTFVHDPKVANETDVRAQIRLRFRDVNGELVAVQRSMICSQKGKTPEFRTLESLITRTNKNGEKICSLSSKCAEIDREMISALGVSKSVLNNVIFCHQEDSNWPLSEGKALKQKFDEIFSATRYIKALEALRQVRLKQSLKVKECQTELKYLKQNKEKAQEIQDHLSNREAQLAASKENVKAIESQLEPLKSSLTAVEQNLTKVMRLDNDVKALESRRQQMEKDNQDLQQKMEKVFQGTDEQLRDRYQNHQRIVKEKEKRLLDYKRDLDRATKECQRFNSEKSELLVERGRLQLQADRHQEHIMTRDSLMQSLAAQLELDGFERAPFSERHITSFHRLVKERQDRDTEAANHLMRDFARKEAMKQKQIDEIRDKKTGLERTIDLKSDIQNKKHDELKKVKCELQQLEGFSGRIIELDEEIGKTEHDLEKAEGNINVEALEREVQSLQNEKISLDKALRRLDQEMEQLNLHTTTITQMEMLKKDKAEKEEQIRKVKSRHSEELTSLLGYFPNKKQLEDWLHGKNKKINQTRDTLANLNKRLALVENDKTYANNELKKKEAQLSQHEAKLFDVCGSQDFDSDLNKLQDDIEKSSKQRAVLAGATAVYSQFITQLTEESQSCCPVCQRVFQTEAELQDVISDLQSKLRLAPDKLKSTETELRRKEKRRDEMMSLKPLRQTVVELQDKEIPDLRNKIQSANRDLTGLKGEIEEQESFLQTALSEEGGAKACLQDITLMERYQTDIRDVERKIAQQEAKLLGVDLSRTVLQVSQEKQEKKHSWDTVTSKIELKQKLRQEQQSEIQQLKSTVNELKAERLQMVSSVQRRQQLQEQSVELATEVQSLARDIKARNTQQSKEQVLPLDATLEKLQQEKEDLVNKRTASNKETQEKINGINEKVKDINKYMKEIENYIQQGKEDYKKQKESELAEVNSQLAACEKQKERINKEMEMTRQDIDTQKVQERWLEDNLTWRNRNEELKKVEDKIKQLMKEMGEMKVPQMKNEQKHLEEKIECLKRTHHVALGRQRGFEEEIVRFRKELREPQFKDAEDKHRDMMIVMRTTELVNKDLDLYYKALDKAIMTFHSMKMEEINKIIRDLWRSIYRGQDIEYIEIRSDADENVSAADKRRNYNYRVVMVKGDAALDMRGRCSAGQKVLASLIIRLALAETFCLNCGILALDEPTTNLDRENIESLAHALVEIIKSRSQQRNFQLLVITHDEDFVELLGRSKYVETFYRIRKSSGQCSEIMKCSVSSLGSYVH</sequence>
<dbReference type="NCBIfam" id="TIGR00606">
    <property type="entry name" value="rad50"/>
    <property type="match status" value="1"/>
</dbReference>
<evidence type="ECO:0000256" key="14">
    <source>
        <dbReference type="ARBA" id="ARBA00023054"/>
    </source>
</evidence>
<dbReference type="GO" id="GO:0000794">
    <property type="term" value="C:condensed nuclear chromosome"/>
    <property type="evidence" value="ECO:0007669"/>
    <property type="project" value="TreeGrafter"/>
</dbReference>
<dbReference type="GO" id="GO:0070192">
    <property type="term" value="P:chromosome organization involved in meiotic cell cycle"/>
    <property type="evidence" value="ECO:0007669"/>
    <property type="project" value="TreeGrafter"/>
</dbReference>
<evidence type="ECO:0000313" key="23">
    <source>
        <dbReference type="Proteomes" id="UP000556200"/>
    </source>
</evidence>
<dbReference type="GO" id="GO:0005524">
    <property type="term" value="F:ATP binding"/>
    <property type="evidence" value="ECO:0007669"/>
    <property type="project" value="UniProtKB-KW"/>
</dbReference>
<dbReference type="GO" id="GO:0007004">
    <property type="term" value="P:telomere maintenance via telomerase"/>
    <property type="evidence" value="ECO:0007669"/>
    <property type="project" value="TreeGrafter"/>
</dbReference>
<keyword evidence="17" id="KW-0469">Meiosis</keyword>
<dbReference type="SUPFAM" id="SSF75712">
    <property type="entry name" value="Rad50 coiled-coil Zn hook"/>
    <property type="match status" value="1"/>
</dbReference>
<dbReference type="FunFam" id="3.40.50.300:FF:001037">
    <property type="entry name" value="DNA repair protein RAD50"/>
    <property type="match status" value="1"/>
</dbReference>
<dbReference type="GO" id="GO:0046872">
    <property type="term" value="F:metal ion binding"/>
    <property type="evidence" value="ECO:0007669"/>
    <property type="project" value="UniProtKB-UniRule"/>
</dbReference>
<gene>
    <name evidence="22" type="primary">Rad50</name>
    <name evidence="22" type="ORF">NEOCIN_R07356</name>
</gene>
<keyword evidence="6 19" id="KW-0479">Metal-binding</keyword>
<feature type="binding site" evidence="19">
    <location>
        <position position="683"/>
    </location>
    <ligand>
        <name>Zn(2+)</name>
        <dbReference type="ChEBI" id="CHEBI:29105"/>
    </ligand>
</feature>
<evidence type="ECO:0000256" key="1">
    <source>
        <dbReference type="ARBA" id="ARBA00001947"/>
    </source>
</evidence>
<keyword evidence="11" id="KW-0067">ATP-binding</keyword>
<feature type="coiled-coil region" evidence="20">
    <location>
        <begin position="205"/>
        <end position="351"/>
    </location>
</feature>
<protein>
    <submittedName>
        <fullName evidence="22">RAD50 protein</fullName>
    </submittedName>
</protein>
<evidence type="ECO:0000256" key="17">
    <source>
        <dbReference type="ARBA" id="ARBA00023254"/>
    </source>
</evidence>
<feature type="domain" description="Zinc-hook" evidence="21">
    <location>
        <begin position="637"/>
        <end position="736"/>
    </location>
</feature>
<dbReference type="InterPro" id="IPR004584">
    <property type="entry name" value="Rad50_eukaryotes"/>
</dbReference>
<evidence type="ECO:0000256" key="4">
    <source>
        <dbReference type="ARBA" id="ARBA00009439"/>
    </source>
</evidence>
<feature type="coiled-coil region" evidence="20">
    <location>
        <begin position="848"/>
        <end position="1077"/>
    </location>
</feature>
<feature type="coiled-coil region" evidence="20">
    <location>
        <begin position="714"/>
        <end position="769"/>
    </location>
</feature>
<comment type="caution">
    <text evidence="22">The sequence shown here is derived from an EMBL/GenBank/DDBJ whole genome shotgun (WGS) entry which is preliminary data.</text>
</comment>
<keyword evidence="8" id="KW-0227">DNA damage</keyword>
<feature type="coiled-coil region" evidence="20">
    <location>
        <begin position="476"/>
        <end position="630"/>
    </location>
</feature>
<keyword evidence="15" id="KW-0234">DNA repair</keyword>
<evidence type="ECO:0000256" key="12">
    <source>
        <dbReference type="ARBA" id="ARBA00022842"/>
    </source>
</evidence>
<dbReference type="GO" id="GO:0030870">
    <property type="term" value="C:Mre11 complex"/>
    <property type="evidence" value="ECO:0007669"/>
    <property type="project" value="InterPro"/>
</dbReference>
<evidence type="ECO:0000256" key="11">
    <source>
        <dbReference type="ARBA" id="ARBA00022840"/>
    </source>
</evidence>
<dbReference type="Gene3D" id="3.40.50.300">
    <property type="entry name" value="P-loop containing nucleotide triphosphate hydrolases"/>
    <property type="match status" value="2"/>
</dbReference>
<dbReference type="GO" id="GO:0000722">
    <property type="term" value="P:telomere maintenance via recombination"/>
    <property type="evidence" value="ECO:0007669"/>
    <property type="project" value="TreeGrafter"/>
</dbReference>
<evidence type="ECO:0000256" key="9">
    <source>
        <dbReference type="ARBA" id="ARBA00022801"/>
    </source>
</evidence>
<reference evidence="22 23" key="1">
    <citation type="submission" date="2019-09" db="EMBL/GenBank/DDBJ databases">
        <title>Bird 10,000 Genomes (B10K) Project - Family phase.</title>
        <authorList>
            <person name="Zhang G."/>
        </authorList>
    </citation>
    <scope>NUCLEOTIDE SEQUENCE [LARGE SCALE GENOMIC DNA]</scope>
    <source>
        <strain evidence="22">B10K-DU-004-15</strain>
        <tissue evidence="22">Mixed tissue sample</tissue>
    </source>
</reference>
<dbReference type="Proteomes" id="UP000556200">
    <property type="component" value="Unassembled WGS sequence"/>
</dbReference>
<dbReference type="Pfam" id="PF13558">
    <property type="entry name" value="SbcC_Walker_B"/>
    <property type="match status" value="1"/>
</dbReference>
<keyword evidence="9" id="KW-0378">Hydrolase</keyword>
<evidence type="ECO:0000256" key="18">
    <source>
        <dbReference type="ARBA" id="ARBA00049360"/>
    </source>
</evidence>
<dbReference type="GO" id="GO:0016887">
    <property type="term" value="F:ATP hydrolysis activity"/>
    <property type="evidence" value="ECO:0007669"/>
    <property type="project" value="InterPro"/>
</dbReference>
<comment type="similarity">
    <text evidence="4">Belongs to the SMC family. RAD50 subfamily.</text>
</comment>
<evidence type="ECO:0000256" key="10">
    <source>
        <dbReference type="ARBA" id="ARBA00022833"/>
    </source>
</evidence>
<evidence type="ECO:0000256" key="6">
    <source>
        <dbReference type="ARBA" id="ARBA00022723"/>
    </source>
</evidence>
<dbReference type="InterPro" id="IPR038729">
    <property type="entry name" value="Rad50/SbcC_AAA"/>
</dbReference>
<dbReference type="PANTHER" id="PTHR18867:SF12">
    <property type="entry name" value="DNA REPAIR PROTEIN RAD50"/>
    <property type="match status" value="1"/>
</dbReference>
<evidence type="ECO:0000256" key="20">
    <source>
        <dbReference type="SAM" id="Coils"/>
    </source>
</evidence>
<evidence type="ECO:0000256" key="16">
    <source>
        <dbReference type="ARBA" id="ARBA00023242"/>
    </source>
</evidence>
<evidence type="ECO:0000313" key="22">
    <source>
        <dbReference type="EMBL" id="NWQ59026.1"/>
    </source>
</evidence>
<dbReference type="GO" id="GO:0000781">
    <property type="term" value="C:chromosome, telomeric region"/>
    <property type="evidence" value="ECO:0007669"/>
    <property type="project" value="UniProtKB-SubCell"/>
</dbReference>
<evidence type="ECO:0000256" key="8">
    <source>
        <dbReference type="ARBA" id="ARBA00022763"/>
    </source>
</evidence>
<keyword evidence="23" id="KW-1185">Reference proteome</keyword>
<evidence type="ECO:0000259" key="21">
    <source>
        <dbReference type="PROSITE" id="PS51131"/>
    </source>
</evidence>
<feature type="binding site" evidence="19">
    <location>
        <position position="686"/>
    </location>
    <ligand>
        <name>Zn(2+)</name>
        <dbReference type="ChEBI" id="CHEBI:29105"/>
    </ligand>
</feature>
<dbReference type="SUPFAM" id="SSF52540">
    <property type="entry name" value="P-loop containing nucleoside triphosphate hydrolases"/>
    <property type="match status" value="1"/>
</dbReference>